<name>A0A0L0HRY6_SPIPD</name>
<dbReference type="PANTHER" id="PTHR48051:SF39">
    <property type="entry name" value="P53-INDUCED DEATH DOMAIN PROTEIN 1"/>
    <property type="match status" value="1"/>
</dbReference>
<keyword evidence="5" id="KW-1185">Reference proteome</keyword>
<accession>A0A0L0HRY6</accession>
<feature type="compositionally biased region" description="Polar residues" evidence="3">
    <location>
        <begin position="413"/>
        <end position="434"/>
    </location>
</feature>
<evidence type="ECO:0008006" key="6">
    <source>
        <dbReference type="Google" id="ProtNLM"/>
    </source>
</evidence>
<dbReference type="SMART" id="SM00364">
    <property type="entry name" value="LRR_BAC"/>
    <property type="match status" value="4"/>
</dbReference>
<dbReference type="GO" id="GO:0005737">
    <property type="term" value="C:cytoplasm"/>
    <property type="evidence" value="ECO:0007669"/>
    <property type="project" value="TreeGrafter"/>
</dbReference>
<dbReference type="AlphaFoldDB" id="A0A0L0HRY6"/>
<sequence>MGAGISKEHAGLPVAYALIDSGESSASNRESRPHRGQEIAPSLAVIDREDERRRPWGNRSERGERQGLGGLFARAKDGRLPSSFSLNDLDILLNESSDEVTDGLTDVYRLDRAAEESLRRNNMKAIKFGQLTSVSTIGLCSQALVRLSPNIGLLSTTTTLHLCCNDLTEIPPEIGHMKNLVHLSVASNRLTSLPDTIGFLTKLIELKASDNLLETIPSSIGSLKKLASLHLENNCITSLPPELGQVKTLTTLELSKNPLTVIPAELNRLKFLRTLALKECPLRTKFEVEKVNSPPTLKELAARVIVRQQLPILEVTHDELKAYLASAHKCTFCGGPYFESVCLRGRIVERNDVKVPLEYRLCCPHWNSDEERLSLLFCPLPETAPSPIPSAPGSPLPSPPGSPASVRRRKPTMTRSGSCTLPLSSLTKNPSLPSLPTVVESRGLKSALLRRSGLRNSRSLSFTS</sequence>
<proteinExistence type="predicted"/>
<dbReference type="OMA" id="QRPALDC"/>
<dbReference type="InterPro" id="IPR001611">
    <property type="entry name" value="Leu-rich_rpt"/>
</dbReference>
<dbReference type="InParanoid" id="A0A0L0HRY6"/>
<evidence type="ECO:0000313" key="5">
    <source>
        <dbReference type="Proteomes" id="UP000053201"/>
    </source>
</evidence>
<dbReference type="Proteomes" id="UP000053201">
    <property type="component" value="Unassembled WGS sequence"/>
</dbReference>
<protein>
    <recommendedName>
        <fullName evidence="6">L domain-like protein</fullName>
    </recommendedName>
</protein>
<feature type="region of interest" description="Disordered" evidence="3">
    <location>
        <begin position="387"/>
        <end position="437"/>
    </location>
</feature>
<keyword evidence="2" id="KW-0677">Repeat</keyword>
<organism evidence="4 5">
    <name type="scientific">Spizellomyces punctatus (strain DAOM BR117)</name>
    <dbReference type="NCBI Taxonomy" id="645134"/>
    <lineage>
        <taxon>Eukaryota</taxon>
        <taxon>Fungi</taxon>
        <taxon>Fungi incertae sedis</taxon>
        <taxon>Chytridiomycota</taxon>
        <taxon>Chytridiomycota incertae sedis</taxon>
        <taxon>Chytridiomycetes</taxon>
        <taxon>Spizellomycetales</taxon>
        <taxon>Spizellomycetaceae</taxon>
        <taxon>Spizellomyces</taxon>
    </lineage>
</organism>
<feature type="compositionally biased region" description="Basic and acidic residues" evidence="3">
    <location>
        <begin position="46"/>
        <end position="63"/>
    </location>
</feature>
<evidence type="ECO:0000256" key="2">
    <source>
        <dbReference type="ARBA" id="ARBA00022737"/>
    </source>
</evidence>
<reference evidence="4 5" key="1">
    <citation type="submission" date="2009-08" db="EMBL/GenBank/DDBJ databases">
        <title>The Genome Sequence of Spizellomyces punctatus strain DAOM BR117.</title>
        <authorList>
            <consortium name="The Broad Institute Genome Sequencing Platform"/>
            <person name="Russ C."/>
            <person name="Cuomo C."/>
            <person name="Shea T."/>
            <person name="Young S.K."/>
            <person name="Zeng Q."/>
            <person name="Koehrsen M."/>
            <person name="Haas B."/>
            <person name="Borodovsky M."/>
            <person name="Guigo R."/>
            <person name="Alvarado L."/>
            <person name="Berlin A."/>
            <person name="Bochicchio J."/>
            <person name="Borenstein D."/>
            <person name="Chapman S."/>
            <person name="Chen Z."/>
            <person name="Engels R."/>
            <person name="Freedman E."/>
            <person name="Gellesch M."/>
            <person name="Goldberg J."/>
            <person name="Griggs A."/>
            <person name="Gujja S."/>
            <person name="Heiman D."/>
            <person name="Hepburn T."/>
            <person name="Howarth C."/>
            <person name="Jen D."/>
            <person name="Larson L."/>
            <person name="Lewis B."/>
            <person name="Mehta T."/>
            <person name="Park D."/>
            <person name="Pearson M."/>
            <person name="Roberts A."/>
            <person name="Saif S."/>
            <person name="Shenoy N."/>
            <person name="Sisk P."/>
            <person name="Stolte C."/>
            <person name="Sykes S."/>
            <person name="Thomson T."/>
            <person name="Walk T."/>
            <person name="White J."/>
            <person name="Yandava C."/>
            <person name="Burger G."/>
            <person name="Gray M.W."/>
            <person name="Holland P.W.H."/>
            <person name="King N."/>
            <person name="Lang F.B.F."/>
            <person name="Roger A.J."/>
            <person name="Ruiz-Trillo I."/>
            <person name="Lander E."/>
            <person name="Nusbaum C."/>
        </authorList>
    </citation>
    <scope>NUCLEOTIDE SEQUENCE [LARGE SCALE GENOMIC DNA]</scope>
    <source>
        <strain evidence="4 5">DAOM BR117</strain>
    </source>
</reference>
<dbReference type="OrthoDB" id="660555at2759"/>
<evidence type="ECO:0000256" key="1">
    <source>
        <dbReference type="ARBA" id="ARBA00022614"/>
    </source>
</evidence>
<dbReference type="InterPro" id="IPR003591">
    <property type="entry name" value="Leu-rich_rpt_typical-subtyp"/>
</dbReference>
<feature type="region of interest" description="Disordered" evidence="3">
    <location>
        <begin position="23"/>
        <end position="63"/>
    </location>
</feature>
<dbReference type="InterPro" id="IPR032675">
    <property type="entry name" value="LRR_dom_sf"/>
</dbReference>
<dbReference type="STRING" id="645134.A0A0L0HRY6"/>
<dbReference type="RefSeq" id="XP_016611653.1">
    <property type="nucleotide sequence ID" value="XM_016749408.1"/>
</dbReference>
<feature type="compositionally biased region" description="Pro residues" evidence="3">
    <location>
        <begin position="387"/>
        <end position="402"/>
    </location>
</feature>
<dbReference type="Pfam" id="PF13855">
    <property type="entry name" value="LRR_8"/>
    <property type="match status" value="2"/>
</dbReference>
<evidence type="ECO:0000313" key="4">
    <source>
        <dbReference type="EMBL" id="KND03614.1"/>
    </source>
</evidence>
<keyword evidence="1" id="KW-0433">Leucine-rich repeat</keyword>
<dbReference type="SUPFAM" id="SSF52058">
    <property type="entry name" value="L domain-like"/>
    <property type="match status" value="1"/>
</dbReference>
<dbReference type="EMBL" id="KQ257451">
    <property type="protein sequence ID" value="KND03614.1"/>
    <property type="molecule type" value="Genomic_DNA"/>
</dbReference>
<evidence type="ECO:0000256" key="3">
    <source>
        <dbReference type="SAM" id="MobiDB-lite"/>
    </source>
</evidence>
<dbReference type="GeneID" id="27684776"/>
<dbReference type="VEuPathDB" id="FungiDB:SPPG_01090"/>
<dbReference type="PANTHER" id="PTHR48051">
    <property type="match status" value="1"/>
</dbReference>
<dbReference type="InterPro" id="IPR050216">
    <property type="entry name" value="LRR_domain-containing"/>
</dbReference>
<dbReference type="PROSITE" id="PS51450">
    <property type="entry name" value="LRR"/>
    <property type="match status" value="1"/>
</dbReference>
<dbReference type="eggNOG" id="KOG0619">
    <property type="taxonomic scope" value="Eukaryota"/>
</dbReference>
<dbReference type="Gene3D" id="3.80.10.10">
    <property type="entry name" value="Ribonuclease Inhibitor"/>
    <property type="match status" value="1"/>
</dbReference>
<dbReference type="SMART" id="SM00369">
    <property type="entry name" value="LRR_TYP"/>
    <property type="match status" value="5"/>
</dbReference>
<gene>
    <name evidence="4" type="ORF">SPPG_01090</name>
</gene>